<protein>
    <submittedName>
        <fullName evidence="2">Uncharacterized protein</fullName>
    </submittedName>
</protein>
<dbReference type="EMBL" id="BOOY01000041">
    <property type="protein sequence ID" value="GIJ06431.1"/>
    <property type="molecule type" value="Genomic_DNA"/>
</dbReference>
<accession>A0A8J4DLX7</accession>
<feature type="transmembrane region" description="Helical" evidence="1">
    <location>
        <begin position="21"/>
        <end position="41"/>
    </location>
</feature>
<keyword evidence="3" id="KW-1185">Reference proteome</keyword>
<comment type="caution">
    <text evidence="2">The sequence shown here is derived from an EMBL/GenBank/DDBJ whole genome shotgun (WGS) entry which is preliminary data.</text>
</comment>
<reference evidence="2" key="1">
    <citation type="submission" date="2021-01" db="EMBL/GenBank/DDBJ databases">
        <title>Whole genome shotgun sequence of Spirilliplanes yamanashiensis NBRC 15828.</title>
        <authorList>
            <person name="Komaki H."/>
            <person name="Tamura T."/>
        </authorList>
    </citation>
    <scope>NUCLEOTIDE SEQUENCE</scope>
    <source>
        <strain evidence="2">NBRC 15828</strain>
    </source>
</reference>
<gene>
    <name evidence="2" type="ORF">Sya03_57830</name>
</gene>
<dbReference type="Proteomes" id="UP000652013">
    <property type="component" value="Unassembled WGS sequence"/>
</dbReference>
<keyword evidence="1" id="KW-0472">Membrane</keyword>
<evidence type="ECO:0000256" key="1">
    <source>
        <dbReference type="SAM" id="Phobius"/>
    </source>
</evidence>
<keyword evidence="1" id="KW-0812">Transmembrane</keyword>
<evidence type="ECO:0000313" key="2">
    <source>
        <dbReference type="EMBL" id="GIJ06431.1"/>
    </source>
</evidence>
<organism evidence="2 3">
    <name type="scientific">Spirilliplanes yamanashiensis</name>
    <dbReference type="NCBI Taxonomy" id="42233"/>
    <lineage>
        <taxon>Bacteria</taxon>
        <taxon>Bacillati</taxon>
        <taxon>Actinomycetota</taxon>
        <taxon>Actinomycetes</taxon>
        <taxon>Micromonosporales</taxon>
        <taxon>Micromonosporaceae</taxon>
        <taxon>Spirilliplanes</taxon>
    </lineage>
</organism>
<dbReference type="AlphaFoldDB" id="A0A8J4DLX7"/>
<evidence type="ECO:0000313" key="3">
    <source>
        <dbReference type="Proteomes" id="UP000652013"/>
    </source>
</evidence>
<name>A0A8J4DLX7_9ACTN</name>
<sequence>MSVRRCPPGSAIVFRMRGWSAVWRTFVCGITLWGALCVAVVPHAPATSGALSGDGRFADMASGSPALVAAVASTDGDGGGWHRAGVAPHGAGCVDVGAFVTARAPGMAADVSAGNTPIVGQAAAHGSPRACPAKPPGALIGLTLTSATVVRV</sequence>
<keyword evidence="1" id="KW-1133">Transmembrane helix</keyword>
<proteinExistence type="predicted"/>